<keyword evidence="1" id="KW-0134">Cell wall</keyword>
<evidence type="ECO:0000259" key="7">
    <source>
        <dbReference type="Pfam" id="PF00746"/>
    </source>
</evidence>
<dbReference type="Gene3D" id="2.60.40.10">
    <property type="entry name" value="Immunoglobulins"/>
    <property type="match status" value="1"/>
</dbReference>
<feature type="signal peptide" evidence="6">
    <location>
        <begin position="1"/>
        <end position="26"/>
    </location>
</feature>
<evidence type="ECO:0000256" key="3">
    <source>
        <dbReference type="ARBA" id="ARBA00022729"/>
    </source>
</evidence>
<comment type="caution">
    <text evidence="9">The sequence shown here is derived from an EMBL/GenBank/DDBJ whole genome shotgun (WGS) entry which is preliminary data.</text>
</comment>
<keyword evidence="2" id="KW-0964">Secreted</keyword>
<organism evidence="9 10">
    <name type="scientific">Pseudobutyrivibrio ruminis</name>
    <dbReference type="NCBI Taxonomy" id="46206"/>
    <lineage>
        <taxon>Bacteria</taxon>
        <taxon>Bacillati</taxon>
        <taxon>Bacillota</taxon>
        <taxon>Clostridia</taxon>
        <taxon>Lachnospirales</taxon>
        <taxon>Lachnospiraceae</taxon>
        <taxon>Pseudobutyrivibrio</taxon>
    </lineage>
</organism>
<feature type="domain" description="SpaA-like prealbumin fold" evidence="8">
    <location>
        <begin position="291"/>
        <end position="382"/>
    </location>
</feature>
<dbReference type="InterPro" id="IPR013783">
    <property type="entry name" value="Ig-like_fold"/>
</dbReference>
<keyword evidence="5" id="KW-0812">Transmembrane</keyword>
<evidence type="ECO:0000256" key="1">
    <source>
        <dbReference type="ARBA" id="ARBA00022512"/>
    </source>
</evidence>
<proteinExistence type="predicted"/>
<dbReference type="InterPro" id="IPR041033">
    <property type="entry name" value="SpaA_PFL_dom_1"/>
</dbReference>
<evidence type="ECO:0000259" key="8">
    <source>
        <dbReference type="Pfam" id="PF17802"/>
    </source>
</evidence>
<dbReference type="EMBL" id="SVER01000002">
    <property type="protein sequence ID" value="MBE5918417.1"/>
    <property type="molecule type" value="Genomic_DNA"/>
</dbReference>
<dbReference type="InterPro" id="IPR019931">
    <property type="entry name" value="LPXTG_anchor"/>
</dbReference>
<dbReference type="Pfam" id="PF00746">
    <property type="entry name" value="Gram_pos_anchor"/>
    <property type="match status" value="1"/>
</dbReference>
<dbReference type="Pfam" id="PF17802">
    <property type="entry name" value="SpaA"/>
    <property type="match status" value="1"/>
</dbReference>
<feature type="domain" description="Gram-positive cocci surface proteins LPxTG" evidence="7">
    <location>
        <begin position="417"/>
        <end position="452"/>
    </location>
</feature>
<keyword evidence="5" id="KW-0472">Membrane</keyword>
<name>A0A927UAL5_9FIRM</name>
<evidence type="ECO:0000256" key="2">
    <source>
        <dbReference type="ARBA" id="ARBA00022525"/>
    </source>
</evidence>
<dbReference type="Proteomes" id="UP000766246">
    <property type="component" value="Unassembled WGS sequence"/>
</dbReference>
<sequence>MNRIKKVIAFALMMVMMMAMSVTAFAADTTTITVKNLSANEATQVSIYKIAEIGSGKWNFSPWVKDDMYKVNGEKYDFEFAKMADAVANETPDQTLTTTVGTTSLTFTDVKAGAYLVLAAGEKTTYNVMGVATYKYDDNGKFVAKPAEVIAKSTGTVVVKDTDDTFVAAGDTVTFTITTEVPYIEEGATDKSFTLYENPTNLKNLTVTSVKLADAEKKAGNTYNLVESTTAKYELNLSDLVADNNANAGKKVVVTITAVVDGVNGYENTAWSNKSDSNVDYKTNTVKGFTGSITLQKIDATTKKALAGAKFSFVKNDETLKFVATEKAGVYTFDKNGSLTELEVAEDGTLKVQGLSEGTYEIIETQAPEGYSIHANIPSVPIEPEYAKTTRLSVDEATAHVNVGENAPVPVDDTRLTTLPFTGGMGTTIFTVLGVALMAIAAALYFATKKTAKN</sequence>
<dbReference type="NCBIfam" id="NF033902">
    <property type="entry name" value="iso_D2_wall_anc"/>
    <property type="match status" value="1"/>
</dbReference>
<dbReference type="AlphaFoldDB" id="A0A927UAL5"/>
<evidence type="ECO:0000256" key="4">
    <source>
        <dbReference type="ARBA" id="ARBA00023088"/>
    </source>
</evidence>
<accession>A0A927UAL5</accession>
<evidence type="ECO:0000256" key="6">
    <source>
        <dbReference type="SAM" id="SignalP"/>
    </source>
</evidence>
<feature type="chain" id="PRO_5038001751" evidence="6">
    <location>
        <begin position="27"/>
        <end position="454"/>
    </location>
</feature>
<keyword evidence="5" id="KW-1133">Transmembrane helix</keyword>
<evidence type="ECO:0000313" key="9">
    <source>
        <dbReference type="EMBL" id="MBE5918417.1"/>
    </source>
</evidence>
<reference evidence="9" key="1">
    <citation type="submission" date="2019-04" db="EMBL/GenBank/DDBJ databases">
        <title>Evolution of Biomass-Degrading Anaerobic Consortia Revealed by Metagenomics.</title>
        <authorList>
            <person name="Peng X."/>
        </authorList>
    </citation>
    <scope>NUCLEOTIDE SEQUENCE</scope>
    <source>
        <strain evidence="9">SIG311</strain>
    </source>
</reference>
<gene>
    <name evidence="9" type="ORF">E7272_01110</name>
</gene>
<keyword evidence="3 6" id="KW-0732">Signal</keyword>
<keyword evidence="4" id="KW-0572">Peptidoglycan-anchor</keyword>
<dbReference type="Gene3D" id="2.60.40.740">
    <property type="match status" value="1"/>
</dbReference>
<evidence type="ECO:0000256" key="5">
    <source>
        <dbReference type="SAM" id="Phobius"/>
    </source>
</evidence>
<dbReference type="InterPro" id="IPR048052">
    <property type="entry name" value="FM1-like"/>
</dbReference>
<protein>
    <submittedName>
        <fullName evidence="9">Uncharacterized protein</fullName>
    </submittedName>
</protein>
<evidence type="ECO:0000313" key="10">
    <source>
        <dbReference type="Proteomes" id="UP000766246"/>
    </source>
</evidence>
<feature type="transmembrane region" description="Helical" evidence="5">
    <location>
        <begin position="425"/>
        <end position="447"/>
    </location>
</feature>